<dbReference type="SUPFAM" id="SSF53756">
    <property type="entry name" value="UDP-Glycosyltransferase/glycogen phosphorylase"/>
    <property type="match status" value="1"/>
</dbReference>
<evidence type="ECO:0000313" key="3">
    <source>
        <dbReference type="EMBL" id="CAJ0862832.1"/>
    </source>
</evidence>
<sequence>MTPSIDTTPVRKLPDHRFTAAGDPTGVSLHLADVTMFWAAESGGVKRYLRAKHDFLRSTHWRHTLVVPGTPDDASNEVAVVPGVPLPMSHGYRIPLRSGPAEQALCALSPDLIEAGDPYRLSWAALRAGARLQVPVAAFCHSDLPAFFRRLGGPPAELAATAYARKLYRHFDTVFVPSRYIAQKVADLGVERIELQPLGVDTRLFHPARRSLRWREQLDLPRDARVLLYVGRYAPEKNLQVLCDAVGRLDDGSVLVTIGSGPTPPRGRHVRALPYEGDAQHLAAAMASADVFVHAGDQETFGLVALEAMASGVPVVTCSAGGLGELVNAQVGYAVPHCRADDFAQALQALRGRDPVALAHAARRHALQYDWRAVLPQLLRRYLALLGRQASLAAEPSPTARQHVRAARGR</sequence>
<evidence type="ECO:0000313" key="4">
    <source>
        <dbReference type="Proteomes" id="UP001190002"/>
    </source>
</evidence>
<dbReference type="EMBL" id="CATVXE010000003">
    <property type="protein sequence ID" value="CAJ0680666.1"/>
    <property type="molecule type" value="Genomic_DNA"/>
</dbReference>
<dbReference type="Pfam" id="PF13692">
    <property type="entry name" value="Glyco_trans_1_4"/>
    <property type="match status" value="1"/>
</dbReference>
<feature type="domain" description="Glycosyltransferase subfamily 4-like N-terminal" evidence="1">
    <location>
        <begin position="43"/>
        <end position="203"/>
    </location>
</feature>
<dbReference type="PANTHER" id="PTHR45947">
    <property type="entry name" value="SULFOQUINOVOSYL TRANSFERASE SQD2"/>
    <property type="match status" value="1"/>
</dbReference>
<dbReference type="Gene3D" id="3.40.50.2000">
    <property type="entry name" value="Glycogen Phosphorylase B"/>
    <property type="match status" value="2"/>
</dbReference>
<evidence type="ECO:0000313" key="5">
    <source>
        <dbReference type="Proteomes" id="UP001190452"/>
    </source>
</evidence>
<dbReference type="InterPro" id="IPR028098">
    <property type="entry name" value="Glyco_trans_4-like_N"/>
</dbReference>
<organism evidence="2 4">
    <name type="scientific">Ralstonia mannitolilytica</name>
    <dbReference type="NCBI Taxonomy" id="105219"/>
    <lineage>
        <taxon>Bacteria</taxon>
        <taxon>Pseudomonadati</taxon>
        <taxon>Pseudomonadota</taxon>
        <taxon>Betaproteobacteria</taxon>
        <taxon>Burkholderiales</taxon>
        <taxon>Burkholderiaceae</taxon>
        <taxon>Ralstonia</taxon>
    </lineage>
</organism>
<proteinExistence type="predicted"/>
<keyword evidence="5" id="KW-1185">Reference proteome</keyword>
<name>A0AAD2EFX2_9RALS</name>
<dbReference type="EMBL" id="CAUDKV010000005">
    <property type="protein sequence ID" value="CAJ0862832.1"/>
    <property type="molecule type" value="Genomic_DNA"/>
</dbReference>
<dbReference type="Proteomes" id="UP001190002">
    <property type="component" value="Unassembled WGS sequence"/>
</dbReference>
<comment type="caution">
    <text evidence="2">The sequence shown here is derived from an EMBL/GenBank/DDBJ whole genome shotgun (WGS) entry which is preliminary data.</text>
</comment>
<dbReference type="GO" id="GO:0016757">
    <property type="term" value="F:glycosyltransferase activity"/>
    <property type="evidence" value="ECO:0007669"/>
    <property type="project" value="UniProtKB-KW"/>
</dbReference>
<evidence type="ECO:0000313" key="2">
    <source>
        <dbReference type="EMBL" id="CAJ0680666.1"/>
    </source>
</evidence>
<dbReference type="PANTHER" id="PTHR45947:SF3">
    <property type="entry name" value="SULFOQUINOVOSYL TRANSFERASE SQD2"/>
    <property type="match status" value="1"/>
</dbReference>
<dbReference type="Pfam" id="PF13439">
    <property type="entry name" value="Glyco_transf_4"/>
    <property type="match status" value="1"/>
</dbReference>
<reference evidence="2 5" key="1">
    <citation type="submission" date="2023-07" db="EMBL/GenBank/DDBJ databases">
        <authorList>
            <person name="Peeters C."/>
        </authorList>
    </citation>
    <scope>NUCLEOTIDE SEQUENCE</scope>
    <source>
        <strain evidence="3 5">R-77569</strain>
        <strain evidence="2">R-77591</strain>
    </source>
</reference>
<gene>
    <name evidence="2" type="primary">mgtA_2</name>
    <name evidence="3" type="synonym">mgtA_1</name>
    <name evidence="3" type="ORF">R77569_01561</name>
    <name evidence="2" type="ORF">R77591_00956</name>
</gene>
<dbReference type="AlphaFoldDB" id="A0AAD2EFX2"/>
<dbReference type="InterPro" id="IPR050194">
    <property type="entry name" value="Glycosyltransferase_grp1"/>
</dbReference>
<protein>
    <submittedName>
        <fullName evidence="2">GDP-mannose-dependent alpha-mannosyltransferase</fullName>
        <ecNumber evidence="2">2.4.1.-</ecNumber>
    </submittedName>
</protein>
<keyword evidence="2" id="KW-0328">Glycosyltransferase</keyword>
<keyword evidence="2" id="KW-0808">Transferase</keyword>
<dbReference type="EC" id="2.4.1.-" evidence="2"/>
<dbReference type="RefSeq" id="WP_244190911.1">
    <property type="nucleotide sequence ID" value="NZ_CATVXE010000003.1"/>
</dbReference>
<evidence type="ECO:0000259" key="1">
    <source>
        <dbReference type="Pfam" id="PF13439"/>
    </source>
</evidence>
<accession>A0AAD2EFX2</accession>
<dbReference type="Proteomes" id="UP001190452">
    <property type="component" value="Unassembled WGS sequence"/>
</dbReference>